<dbReference type="GO" id="GO:0008410">
    <property type="term" value="F:CoA-transferase activity"/>
    <property type="evidence" value="ECO:0007669"/>
    <property type="project" value="TreeGrafter"/>
</dbReference>
<accession>D7C461</accession>
<proteinExistence type="predicted"/>
<protein>
    <submittedName>
        <fullName evidence="2">L-carnitine dehydratase/bile acid-inducible protein F</fullName>
    </submittedName>
</protein>
<keyword evidence="3" id="KW-1185">Reference proteome</keyword>
<evidence type="ECO:0000313" key="2">
    <source>
        <dbReference type="EMBL" id="ADI03883.1"/>
    </source>
</evidence>
<dbReference type="Proteomes" id="UP000000377">
    <property type="component" value="Chromosome"/>
</dbReference>
<dbReference type="PANTHER" id="PTHR48207">
    <property type="entry name" value="SUCCINATE--HYDROXYMETHYLGLUTARATE COA-TRANSFERASE"/>
    <property type="match status" value="1"/>
</dbReference>
<name>D7C461_STRBB</name>
<evidence type="ECO:0000313" key="3">
    <source>
        <dbReference type="Proteomes" id="UP000000377"/>
    </source>
</evidence>
<evidence type="ECO:0000256" key="1">
    <source>
        <dbReference type="ARBA" id="ARBA00022679"/>
    </source>
</evidence>
<dbReference type="InterPro" id="IPR050483">
    <property type="entry name" value="CoA-transferase_III_domain"/>
</dbReference>
<sequence>MTEPPLSGITVVSVEQAVAAPFATRQLADLGARVIKVERPGGGDFARRYDTTVHGESSYFVWLNRSKESLTLDLKSARGRDILERLLGEADVFVQNLAPGAATRLGLGADALTERHPTLIPCTISGYGTSGPWADRKAYDLLVQCQTGLVSLTGNEHGSARVGVSIADIAAGMYAYSGILTALFTRATSGIARPVEVSLFEALAEWLSQPAYYTRHGGTQPPRLGTRHATIAPYGAYPAADGGEVLFSVQNEREWTALCERFLDRPELVDDPRFATGPARVAHRQELDAIVAERFRTLASGEAMELLDAAGIANAGVNSVEQFLGHPVLDARGRWRDVRIPGAVVPALLPPVDLAGVTPRMDAVPAVGEHTDTILAGLGHSAADIDTLRAEHVI</sequence>
<dbReference type="HOGENOM" id="CLU_033975_1_1_11"/>
<dbReference type="InterPro" id="IPR003673">
    <property type="entry name" value="CoA-Trfase_fam_III"/>
</dbReference>
<keyword evidence="1" id="KW-0808">Transferase</keyword>
<dbReference type="InterPro" id="IPR023606">
    <property type="entry name" value="CoA-Trfase_III_dom_1_sf"/>
</dbReference>
<dbReference type="Gene3D" id="3.40.50.10540">
    <property type="entry name" value="Crotonobetainyl-coa:carnitine coa-transferase, domain 1"/>
    <property type="match status" value="1"/>
</dbReference>
<dbReference type="RefSeq" id="WP_014173362.1">
    <property type="nucleotide sequence ID" value="NC_016582.1"/>
</dbReference>
<dbReference type="KEGG" id="sbh:SBI_00762"/>
<gene>
    <name evidence="2" type="ordered locus">SBI_00762</name>
</gene>
<dbReference type="Gene3D" id="3.30.1540.10">
    <property type="entry name" value="formyl-coa transferase, domain 3"/>
    <property type="match status" value="1"/>
</dbReference>
<dbReference type="SUPFAM" id="SSF89796">
    <property type="entry name" value="CoA-transferase family III (CaiB/BaiF)"/>
    <property type="match status" value="1"/>
</dbReference>
<dbReference type="AlphaFoldDB" id="D7C461"/>
<dbReference type="InterPro" id="IPR044855">
    <property type="entry name" value="CoA-Trfase_III_dom3_sf"/>
</dbReference>
<dbReference type="PATRIC" id="fig|749414.3.peg.778"/>
<reference evidence="2 3" key="1">
    <citation type="journal article" date="2010" name="J. Bacteriol.">
        <title>Genome sequence of the milbemycin-producing bacterium Streptomyces bingchenggensis.</title>
        <authorList>
            <person name="Wang X.J."/>
            <person name="Yan Y.J."/>
            <person name="Zhang B."/>
            <person name="An J."/>
            <person name="Wang J.J."/>
            <person name="Tian J."/>
            <person name="Jiang L."/>
            <person name="Chen Y.H."/>
            <person name="Huang S.X."/>
            <person name="Yin M."/>
            <person name="Zhang J."/>
            <person name="Gao A.L."/>
            <person name="Liu C.X."/>
            <person name="Zhu Z.X."/>
            <person name="Xiang W.S."/>
        </authorList>
    </citation>
    <scope>NUCLEOTIDE SEQUENCE [LARGE SCALE GENOMIC DNA]</scope>
    <source>
        <strain evidence="2 3">BCW-1</strain>
    </source>
</reference>
<dbReference type="eggNOG" id="COG1804">
    <property type="taxonomic scope" value="Bacteria"/>
</dbReference>
<organism evidence="2 3">
    <name type="scientific">Streptomyces bingchenggensis (strain BCW-1)</name>
    <dbReference type="NCBI Taxonomy" id="749414"/>
    <lineage>
        <taxon>Bacteria</taxon>
        <taxon>Bacillati</taxon>
        <taxon>Actinomycetota</taxon>
        <taxon>Actinomycetes</taxon>
        <taxon>Kitasatosporales</taxon>
        <taxon>Streptomycetaceae</taxon>
        <taxon>Streptomyces</taxon>
    </lineage>
</organism>
<dbReference type="EMBL" id="CP002047">
    <property type="protein sequence ID" value="ADI03883.1"/>
    <property type="molecule type" value="Genomic_DNA"/>
</dbReference>
<dbReference type="STRING" id="749414.SBI_00762"/>
<dbReference type="Pfam" id="PF02515">
    <property type="entry name" value="CoA_transf_3"/>
    <property type="match status" value="1"/>
</dbReference>
<dbReference type="PANTHER" id="PTHR48207:SF3">
    <property type="entry name" value="SUCCINATE--HYDROXYMETHYLGLUTARATE COA-TRANSFERASE"/>
    <property type="match status" value="1"/>
</dbReference>